<dbReference type="AlphaFoldDB" id="A0A2P2NXJ2"/>
<name>A0A2P2NXJ2_RHIMU</name>
<organism evidence="1">
    <name type="scientific">Rhizophora mucronata</name>
    <name type="common">Asiatic mangrove</name>
    <dbReference type="NCBI Taxonomy" id="61149"/>
    <lineage>
        <taxon>Eukaryota</taxon>
        <taxon>Viridiplantae</taxon>
        <taxon>Streptophyta</taxon>
        <taxon>Embryophyta</taxon>
        <taxon>Tracheophyta</taxon>
        <taxon>Spermatophyta</taxon>
        <taxon>Magnoliopsida</taxon>
        <taxon>eudicotyledons</taxon>
        <taxon>Gunneridae</taxon>
        <taxon>Pentapetalae</taxon>
        <taxon>rosids</taxon>
        <taxon>fabids</taxon>
        <taxon>Malpighiales</taxon>
        <taxon>Rhizophoraceae</taxon>
        <taxon>Rhizophora</taxon>
    </lineage>
</organism>
<proteinExistence type="predicted"/>
<sequence length="26" mass="2992">MHSCLFDRHQAVPLVQLHLVFQASSQ</sequence>
<accession>A0A2P2NXJ2</accession>
<evidence type="ECO:0000313" key="1">
    <source>
        <dbReference type="EMBL" id="MBX47180.1"/>
    </source>
</evidence>
<dbReference type="EMBL" id="GGEC01066696">
    <property type="protein sequence ID" value="MBX47180.1"/>
    <property type="molecule type" value="Transcribed_RNA"/>
</dbReference>
<protein>
    <submittedName>
        <fullName evidence="1">Uncharacterized protein</fullName>
    </submittedName>
</protein>
<reference evidence="1" key="1">
    <citation type="submission" date="2018-02" db="EMBL/GenBank/DDBJ databases">
        <title>Rhizophora mucronata_Transcriptome.</title>
        <authorList>
            <person name="Meera S.P."/>
            <person name="Sreeshan A."/>
            <person name="Augustine A."/>
        </authorList>
    </citation>
    <scope>NUCLEOTIDE SEQUENCE</scope>
    <source>
        <tissue evidence="1">Leaf</tissue>
    </source>
</reference>